<comment type="caution">
    <text evidence="1">The sequence shown here is derived from an EMBL/GenBank/DDBJ whole genome shotgun (WGS) entry which is preliminary data.</text>
</comment>
<evidence type="ECO:0000313" key="1">
    <source>
        <dbReference type="EMBL" id="OHU57144.1"/>
    </source>
</evidence>
<organism evidence="1 2">
    <name type="scientific">Mycobacteroides chelonae</name>
    <name type="common">Mycobacterium chelonae</name>
    <dbReference type="NCBI Taxonomy" id="1774"/>
    <lineage>
        <taxon>Bacteria</taxon>
        <taxon>Bacillati</taxon>
        <taxon>Actinomycetota</taxon>
        <taxon>Actinomycetes</taxon>
        <taxon>Mycobacteriales</taxon>
        <taxon>Mycobacteriaceae</taxon>
        <taxon>Mycobacteroides</taxon>
    </lineage>
</organism>
<dbReference type="AlphaFoldDB" id="A0A1S1LNX7"/>
<sequence>MVDVNMLLGSREDAFRLDTVPLSVKSFGLNIFTTDTPGLLHAWAQTTRRAWLAHVSFPVSTGDGRAHLSICQWCPARCVTALDACGAGFLA</sequence>
<reference evidence="1 2" key="1">
    <citation type="submission" date="2016-10" db="EMBL/GenBank/DDBJ databases">
        <title>Evaluation of Human, Veterinary and Environmental Mycobacterium chelonae Isolates by Core Genome Phylogenomic Analysis, Targeted Gene Comparison, and Anti-microbial Susceptibility Patterns: A Tale of Mistaken Identities.</title>
        <authorList>
            <person name="Fogelson S.B."/>
            <person name="Camus A.C."/>
            <person name="Lorenz W."/>
            <person name="Vasireddy R."/>
            <person name="Vasireddy S."/>
            <person name="Smith T."/>
            <person name="Brown-Elliott B.A."/>
            <person name="Wallace R.J.Jr."/>
            <person name="Hasan N.A."/>
            <person name="Reischl U."/>
            <person name="Sanchez S."/>
        </authorList>
    </citation>
    <scope>NUCLEOTIDE SEQUENCE [LARGE SCALE GENOMIC DNA]</scope>
    <source>
        <strain evidence="1 2">15515</strain>
    </source>
</reference>
<dbReference type="EMBL" id="MLIQ01000014">
    <property type="protein sequence ID" value="OHU57144.1"/>
    <property type="molecule type" value="Genomic_DNA"/>
</dbReference>
<protein>
    <submittedName>
        <fullName evidence="1">Uncharacterized protein</fullName>
    </submittedName>
</protein>
<evidence type="ECO:0000313" key="2">
    <source>
        <dbReference type="Proteomes" id="UP000180043"/>
    </source>
</evidence>
<proteinExistence type="predicted"/>
<accession>A0A1S1LNX7</accession>
<dbReference type="Proteomes" id="UP000180043">
    <property type="component" value="Unassembled WGS sequence"/>
</dbReference>
<gene>
    <name evidence="1" type="ORF">BKG82_13045</name>
</gene>
<name>A0A1S1LNX7_MYCCH</name>